<evidence type="ECO:0000313" key="3">
    <source>
        <dbReference type="Proteomes" id="UP000298656"/>
    </source>
</evidence>
<dbReference type="Pfam" id="PF07110">
    <property type="entry name" value="EthD"/>
    <property type="match status" value="1"/>
</dbReference>
<evidence type="ECO:0000313" key="2">
    <source>
        <dbReference type="EMBL" id="QCP50359.1"/>
    </source>
</evidence>
<name>A0A4P8IWW6_9BURK</name>
<dbReference type="OrthoDB" id="8611253at2"/>
<dbReference type="Proteomes" id="UP000298656">
    <property type="component" value="Chromosome 1"/>
</dbReference>
<protein>
    <recommendedName>
        <fullName evidence="1">EthD domain-containing protein</fullName>
    </recommendedName>
</protein>
<dbReference type="InterPro" id="IPR011008">
    <property type="entry name" value="Dimeric_a/b-barrel"/>
</dbReference>
<sequence>MRGGRRASCLRLPIKWMTLMAKLVFFLKRKSDITPEQFREHYENSHVRLAQKYIGHLLTGYVRNYPTFAALDPSNVPAGTQPSPHDIGYDAITEMRVKDMAAIEEIGRIFNDPAIQPVLKADERKFLDDKATVMILCDERDTGVAFTQEPTTVLA</sequence>
<organism evidence="2 3">
    <name type="scientific">Trinickia violacea</name>
    <dbReference type="NCBI Taxonomy" id="2571746"/>
    <lineage>
        <taxon>Bacteria</taxon>
        <taxon>Pseudomonadati</taxon>
        <taxon>Pseudomonadota</taxon>
        <taxon>Betaproteobacteria</taxon>
        <taxon>Burkholderiales</taxon>
        <taxon>Burkholderiaceae</taxon>
        <taxon>Trinickia</taxon>
    </lineage>
</organism>
<dbReference type="AlphaFoldDB" id="A0A4P8IWW6"/>
<evidence type="ECO:0000259" key="1">
    <source>
        <dbReference type="Pfam" id="PF07110"/>
    </source>
</evidence>
<feature type="domain" description="EthD" evidence="1">
    <location>
        <begin position="30"/>
        <end position="129"/>
    </location>
</feature>
<dbReference type="KEGG" id="tvl:FAZ95_14990"/>
<dbReference type="InterPro" id="IPR009799">
    <property type="entry name" value="EthD_dom"/>
</dbReference>
<proteinExistence type="predicted"/>
<dbReference type="Gene3D" id="3.30.70.100">
    <property type="match status" value="1"/>
</dbReference>
<accession>A0A4P8IWW6</accession>
<keyword evidence="3" id="KW-1185">Reference proteome</keyword>
<dbReference type="EMBL" id="CP040077">
    <property type="protein sequence ID" value="QCP50359.1"/>
    <property type="molecule type" value="Genomic_DNA"/>
</dbReference>
<dbReference type="SUPFAM" id="SSF54909">
    <property type="entry name" value="Dimeric alpha+beta barrel"/>
    <property type="match status" value="1"/>
</dbReference>
<reference evidence="2 3" key="1">
    <citation type="submission" date="2019-05" db="EMBL/GenBank/DDBJ databases">
        <title>Burkholderia sp. DHOD12, isolated from subtropical forest soil.</title>
        <authorList>
            <person name="Gao Z.-H."/>
            <person name="Qiu L.-H."/>
        </authorList>
    </citation>
    <scope>NUCLEOTIDE SEQUENCE [LARGE SCALE GENOMIC DNA]</scope>
    <source>
        <strain evidence="2 3">DHOD12</strain>
    </source>
</reference>
<gene>
    <name evidence="2" type="ORF">FAZ95_14990</name>
</gene>
<dbReference type="GO" id="GO:0016491">
    <property type="term" value="F:oxidoreductase activity"/>
    <property type="evidence" value="ECO:0007669"/>
    <property type="project" value="InterPro"/>
</dbReference>